<evidence type="ECO:0000256" key="2">
    <source>
        <dbReference type="SAM" id="Coils"/>
    </source>
</evidence>
<protein>
    <recommendedName>
        <fullName evidence="7">Tetratricopeptide repeat protein</fullName>
    </recommendedName>
</protein>
<evidence type="ECO:0000313" key="5">
    <source>
        <dbReference type="EMBL" id="GAA5524905.1"/>
    </source>
</evidence>
<sequence>MRSLIATMLLVAASWLPLSVLAQAQEQVPAQPQEQGAAQTAHQAARQAAAEEHVNSLQEPLFNPFVERYVLDELKQLRTEMAAQRVTLTEQFVDRQINVADKAISYATDTVTYFFYLIAGVSSLLVLVGWTSIRDIKEKVHGLANEEISKLVSQYEARLRGIEEQLSEKTRHIESNRDEIELTKEIQSLWLRAGREHTAAGKIAIYDQILGLRADDGEALTYKADAVLELGEPQWAIHLCQRALEVDPENGNAYYQLACAHASLEQWEEAVDYLARALEISTAYRDEAMEDEALDGLQEYPPFARLMGIESTGMEAGVVDATEKSQSSS</sequence>
<dbReference type="SUPFAM" id="SSF48452">
    <property type="entry name" value="TPR-like"/>
    <property type="match status" value="1"/>
</dbReference>
<dbReference type="Pfam" id="PF14559">
    <property type="entry name" value="TPR_19"/>
    <property type="match status" value="1"/>
</dbReference>
<evidence type="ECO:0000313" key="6">
    <source>
        <dbReference type="Proteomes" id="UP001408594"/>
    </source>
</evidence>
<keyword evidence="2" id="KW-0175">Coiled coil</keyword>
<feature type="repeat" description="TPR" evidence="1">
    <location>
        <begin position="251"/>
        <end position="284"/>
    </location>
</feature>
<feature type="signal peptide" evidence="4">
    <location>
        <begin position="1"/>
        <end position="24"/>
    </location>
</feature>
<keyword evidence="1" id="KW-0802">TPR repeat</keyword>
<proteinExistence type="predicted"/>
<dbReference type="EMBL" id="BAABRT010000009">
    <property type="protein sequence ID" value="GAA5524905.1"/>
    <property type="molecule type" value="Genomic_DNA"/>
</dbReference>
<evidence type="ECO:0000256" key="4">
    <source>
        <dbReference type="SAM" id="SignalP"/>
    </source>
</evidence>
<dbReference type="PROSITE" id="PS50005">
    <property type="entry name" value="TPR"/>
    <property type="match status" value="1"/>
</dbReference>
<accession>A0ABP9WRQ2</accession>
<name>A0ABP9WRQ2_9GAMM</name>
<reference evidence="5 6" key="1">
    <citation type="submission" date="2024-02" db="EMBL/GenBank/DDBJ databases">
        <title>Microbulbifer aestuariivivens NBRC 112533.</title>
        <authorList>
            <person name="Ichikawa N."/>
            <person name="Katano-Makiyama Y."/>
            <person name="Hidaka K."/>
        </authorList>
    </citation>
    <scope>NUCLEOTIDE SEQUENCE [LARGE SCALE GENOMIC DNA]</scope>
    <source>
        <strain evidence="5 6">NBRC 112533</strain>
    </source>
</reference>
<keyword evidence="3" id="KW-0472">Membrane</keyword>
<keyword evidence="3" id="KW-1133">Transmembrane helix</keyword>
<dbReference type="NCBIfam" id="NF047558">
    <property type="entry name" value="TPR_END_plus"/>
    <property type="match status" value="1"/>
</dbReference>
<organism evidence="5 6">
    <name type="scientific">Microbulbifer aestuariivivens</name>
    <dbReference type="NCBI Taxonomy" id="1908308"/>
    <lineage>
        <taxon>Bacteria</taxon>
        <taxon>Pseudomonadati</taxon>
        <taxon>Pseudomonadota</taxon>
        <taxon>Gammaproteobacteria</taxon>
        <taxon>Cellvibrionales</taxon>
        <taxon>Microbulbiferaceae</taxon>
        <taxon>Microbulbifer</taxon>
    </lineage>
</organism>
<keyword evidence="3" id="KW-0812">Transmembrane</keyword>
<feature type="chain" id="PRO_5045628797" description="Tetratricopeptide repeat protein" evidence="4">
    <location>
        <begin position="25"/>
        <end position="329"/>
    </location>
</feature>
<dbReference type="InterPro" id="IPR019734">
    <property type="entry name" value="TPR_rpt"/>
</dbReference>
<dbReference type="Proteomes" id="UP001408594">
    <property type="component" value="Unassembled WGS sequence"/>
</dbReference>
<evidence type="ECO:0000256" key="1">
    <source>
        <dbReference type="PROSITE-ProRule" id="PRU00339"/>
    </source>
</evidence>
<keyword evidence="4" id="KW-0732">Signal</keyword>
<dbReference type="Gene3D" id="1.25.40.10">
    <property type="entry name" value="Tetratricopeptide repeat domain"/>
    <property type="match status" value="1"/>
</dbReference>
<gene>
    <name evidence="5" type="ORF">Maes01_01464</name>
</gene>
<dbReference type="SMART" id="SM00028">
    <property type="entry name" value="TPR"/>
    <property type="match status" value="2"/>
</dbReference>
<evidence type="ECO:0008006" key="7">
    <source>
        <dbReference type="Google" id="ProtNLM"/>
    </source>
</evidence>
<feature type="transmembrane region" description="Helical" evidence="3">
    <location>
        <begin position="113"/>
        <end position="133"/>
    </location>
</feature>
<dbReference type="InterPro" id="IPR011990">
    <property type="entry name" value="TPR-like_helical_dom_sf"/>
</dbReference>
<feature type="coiled-coil region" evidence="2">
    <location>
        <begin position="145"/>
        <end position="172"/>
    </location>
</feature>
<keyword evidence="6" id="KW-1185">Reference proteome</keyword>
<evidence type="ECO:0000256" key="3">
    <source>
        <dbReference type="SAM" id="Phobius"/>
    </source>
</evidence>
<comment type="caution">
    <text evidence="5">The sequence shown here is derived from an EMBL/GenBank/DDBJ whole genome shotgun (WGS) entry which is preliminary data.</text>
</comment>